<feature type="region of interest" description="Disordered" evidence="8">
    <location>
        <begin position="1986"/>
        <end position="2011"/>
    </location>
</feature>
<dbReference type="GO" id="GO:0007165">
    <property type="term" value="P:signal transduction"/>
    <property type="evidence" value="ECO:0007669"/>
    <property type="project" value="InterPro"/>
</dbReference>
<feature type="binding site" evidence="6">
    <location>
        <position position="747"/>
    </location>
    <ligand>
        <name>Zn(2+)</name>
        <dbReference type="ChEBI" id="CHEBI:29105"/>
        <label>2</label>
    </ligand>
</feature>
<dbReference type="PANTHER" id="PTHR11347">
    <property type="entry name" value="CYCLIC NUCLEOTIDE PHOSPHODIESTERASE"/>
    <property type="match status" value="1"/>
</dbReference>
<dbReference type="SMART" id="SM00471">
    <property type="entry name" value="HDc"/>
    <property type="match status" value="3"/>
</dbReference>
<feature type="region of interest" description="Disordered" evidence="8">
    <location>
        <begin position="82"/>
        <end position="101"/>
    </location>
</feature>
<reference evidence="10" key="1">
    <citation type="submission" date="2021-01" db="EMBL/GenBank/DDBJ databases">
        <authorList>
            <person name="Corre E."/>
            <person name="Pelletier E."/>
            <person name="Niang G."/>
            <person name="Scheremetjew M."/>
            <person name="Finn R."/>
            <person name="Kale V."/>
            <person name="Holt S."/>
            <person name="Cochrane G."/>
            <person name="Meng A."/>
            <person name="Brown T."/>
            <person name="Cohen L."/>
        </authorList>
    </citation>
    <scope>NUCLEOTIDE SEQUENCE</scope>
    <source>
        <strain evidence="10">NIES-381</strain>
    </source>
</reference>
<dbReference type="Gene3D" id="3.30.450.40">
    <property type="match status" value="9"/>
</dbReference>
<dbReference type="GO" id="GO:0004114">
    <property type="term" value="F:3',5'-cyclic-nucleotide phosphodiesterase activity"/>
    <property type="evidence" value="ECO:0007669"/>
    <property type="project" value="InterPro"/>
</dbReference>
<dbReference type="InterPro" id="IPR002073">
    <property type="entry name" value="PDEase_catalytic_dom"/>
</dbReference>
<organism evidence="10">
    <name type="scientific">Eutreptiella gymnastica</name>
    <dbReference type="NCBI Taxonomy" id="73025"/>
    <lineage>
        <taxon>Eukaryota</taxon>
        <taxon>Discoba</taxon>
        <taxon>Euglenozoa</taxon>
        <taxon>Euglenida</taxon>
        <taxon>Spirocuta</taxon>
        <taxon>Euglenophyceae</taxon>
        <taxon>Eutreptiales</taxon>
        <taxon>Eutreptiaceae</taxon>
        <taxon>Eutreptiella</taxon>
    </lineage>
</organism>
<dbReference type="InterPro" id="IPR023174">
    <property type="entry name" value="PDEase_CS"/>
</dbReference>
<dbReference type="PROSITE" id="PS00126">
    <property type="entry name" value="PDEASE_I_1"/>
    <property type="match status" value="3"/>
</dbReference>
<feature type="region of interest" description="Disordered" evidence="8">
    <location>
        <begin position="964"/>
        <end position="998"/>
    </location>
</feature>
<evidence type="ECO:0000256" key="6">
    <source>
        <dbReference type="PIRSR" id="PIRSR623088-3"/>
    </source>
</evidence>
<feature type="compositionally biased region" description="Low complexity" evidence="8">
    <location>
        <begin position="1206"/>
        <end position="1217"/>
    </location>
</feature>
<feature type="domain" description="PDEase" evidence="9">
    <location>
        <begin position="626"/>
        <end position="956"/>
    </location>
</feature>
<proteinExistence type="inferred from homology"/>
<keyword evidence="3 7" id="KW-0378">Hydrolase</keyword>
<evidence type="ECO:0000256" key="3">
    <source>
        <dbReference type="ARBA" id="ARBA00022801"/>
    </source>
</evidence>
<dbReference type="Pfam" id="PF13185">
    <property type="entry name" value="GAF_2"/>
    <property type="match status" value="2"/>
</dbReference>
<feature type="binding site" evidence="5">
    <location>
        <position position="862"/>
    </location>
    <ligand>
        <name>AMP</name>
        <dbReference type="ChEBI" id="CHEBI:456215"/>
    </ligand>
</feature>
<feature type="active site" description="Proton donor" evidence="4">
    <location>
        <position position="706"/>
    </location>
</feature>
<dbReference type="Pfam" id="PF00233">
    <property type="entry name" value="PDEase_I"/>
    <property type="match status" value="3"/>
</dbReference>
<dbReference type="InterPro" id="IPR036971">
    <property type="entry name" value="PDEase_catalytic_dom_sf"/>
</dbReference>
<evidence type="ECO:0000256" key="8">
    <source>
        <dbReference type="SAM" id="MobiDB-lite"/>
    </source>
</evidence>
<evidence type="ECO:0000256" key="1">
    <source>
        <dbReference type="ARBA" id="ARBA00022535"/>
    </source>
</evidence>
<feature type="binding site" evidence="6">
    <location>
        <position position="747"/>
    </location>
    <ligand>
        <name>Zn(2+)</name>
        <dbReference type="ChEBI" id="CHEBI:29105"/>
        <label>1</label>
    </ligand>
</feature>
<dbReference type="EC" id="3.1.4.-" evidence="7"/>
<dbReference type="InterPro" id="IPR003018">
    <property type="entry name" value="GAF"/>
</dbReference>
<dbReference type="PRINTS" id="PR00387">
    <property type="entry name" value="PDIESTERASE1"/>
</dbReference>
<evidence type="ECO:0000313" key="10">
    <source>
        <dbReference type="EMBL" id="CAD9017857.1"/>
    </source>
</evidence>
<feature type="binding site" evidence="6">
    <location>
        <position position="862"/>
    </location>
    <ligand>
        <name>Zn(2+)</name>
        <dbReference type="ChEBI" id="CHEBI:29105"/>
        <label>1</label>
    </ligand>
</feature>
<dbReference type="EMBL" id="HBGA01077612">
    <property type="protein sequence ID" value="CAD9017857.1"/>
    <property type="molecule type" value="Transcribed_RNA"/>
</dbReference>
<dbReference type="PROSITE" id="PS51845">
    <property type="entry name" value="PDEASE_I_2"/>
    <property type="match status" value="3"/>
</dbReference>
<dbReference type="InterPro" id="IPR003607">
    <property type="entry name" value="HD/PDEase_dom"/>
</dbReference>
<keyword evidence="2 6" id="KW-0479">Metal-binding</keyword>
<dbReference type="InterPro" id="IPR023088">
    <property type="entry name" value="PDEase"/>
</dbReference>
<evidence type="ECO:0000256" key="5">
    <source>
        <dbReference type="PIRSR" id="PIRSR623088-2"/>
    </source>
</evidence>
<sequence>MMSQANGETATFRYLQSHGILFTFDELFKALFDQTPEEPLEFVAEFIQQRLDAKRANRARPSSGNGHTKASFATALRSETAVSTGGLSPGSLSGTDASPRPKGGLQLPIDKMDYEALFKLVSRDTKKLTGAAQCSLYIIHKKGSAGQLLVCKDGSIGHHVPLSGGIAGHVATSGRTVNVKNATQNGMFDGKIDLPADSLLCVPIFENLGVIGVLQLANKEGGFQAEDADAVATYASQVGTLVYNCHAFITVQTQRNEAAMILAMIKPLGPAESSPKTCVRLITDHSRQLTGADKCFLFMMDPTRTYLQGVVAPDKQVRVPVGSGIVGTVAQSGAPVLLGQAADHPNFDPKFDEEYSEEKLYCVPLLAHRSVEAVVLFLREKTPFQEENIDSFGIYASSAGVALHNCRRHQQLKDQEKKNNILVEVLGRVSETDLRRPEDVIEQIVVGAQQLLEADRCTLFVVDKERNQLCSRIATKTGGKEIRFPINQGIAGEVVRTKLPLKISNAYSDPRFNRDIDRELNYRTDSILSYPVLREGEIVAVVQLINKKGGQDFTEQDEEIMHYFAMFAGISLANASLVEFFKNSAEGSMSLIKTMQRDGRRTSIADKATNDADAGYYQRILAMEIDDDEVAWLKETELDAEELALVKTYDFDIHKYKDPTIRHKIVPLLVSLMDDLGIVQALGVDKHILFKFLIRVQMLYRQVPYHNWYHAADVLQTMYLFLKSVRGTQIFNIVDEYVLLISAALHDVDHMGLNNSFHLKTETPMGILMNCTGSMSVLEIHHCNISMEVLGDPATNAFHSISEKERVYCFKTLINVILATDMARHGEISKAFKELPKLAEETEEGKAEHKLQFMQMLIKGCDVSNVIKPFGVAKHWADAVTEEFYTQGDMEKEKGFDILPMFDRQKADLAKGQVGFIDFLASHQFAAMADWHPGLEWTRKGFQEVRARWAQVIEEQAAKQKEEEERKKLEEEQVNQLQAEQDAQKAEEERKARENKEREQKLLQKARVMEGQQVFVNEALKTSELFMSVESKYIEEAKNLSTAVSGIDNTSCVLAMMTHAMNLTAADDAVLCILRKDSTSRMWRWTRDGTSSSPRTSIGFIGTVLATGVPLEIKEKAHKDPRYHSDADCQGGQPWHLCCVPIRYQGSVVAVLQVATTMPDRVLTVCPRFTACTSPLSPPSPLSPDDPKSPVRTSAVRIVEPEPETQKSPKSPSAQKSARSDSLVPASPLLGRAQEFQTAFGTLKASFVETYAGVGIHNCQVYEQMRAQRDRVAMVLAMIKPLSEAGLQAGTLERLIAEHTQFISGAGHSLLLLIDESGDQMRVASEDVDLTIPMEGSIPAVVVAEGHSLRCLRACDDPNYSDHDHRLGYRSESIMVTPIYSGDRIVGVAVMREKLKEPKFTEDDEEAISIYANFAGIALRNCQTYENIKSQTRKNDVLVDVLGQLNQADLTNVDEVIEKIMTGAQRLLHAERCTLFCVDKERNQLYSRVATKTGGKEIRFSMNQGIAGECARNQTPLNIKDPYNDPRFNKEVDKELGFITHSILAFPVVRDNEVVAVVQVINKDQEVQEFTQEDEEIMGYFAIFAGISLANARMLEFATASSEDAMRMMNMMQSGRRKGNKKKDHEGKDLRKMDKEGMQAVSTDWQEVLTIPITGTDVEQVQAVELTEEEVQAVRTFQFNVHEYKAADKHAKVIPLLMSLVDAIGAIEEFELDRTILIRFFIRVRMLYRQVPYHNWFHAVDVVQTMYLFIQSLEDDHVFTTLDKYVLLISAVLHDVDHMGLNNSFHLKTETPMGILVNCTGSLSVLEIHHCNIAMEVLSNMDTDAFHSLTDSQRTYSFKHLVHIILATDMAKHGEISKKFKELPVLAEDNEREAHKLQYMQMLIKSCDVSNVMKPFDVARDWAIAVTEEFYTQGDMEKEKGLSVMAMFDRQQANLSKGQIGFIDFLAAHQFNAMADWHPGFEWTREGFRNVRERWAQIAAEYAEIEGKPKDSASDGTSADRRTSLSVAGKEDEEAHDLLDDLASPQLKSVTSLSGGKFPYGHGRAINQSRQASVDRTTLVKAIMTDAQSLTGAAQCSVYIVDEPNGRMFAYYDDVTTSWVPTDSGIAGYVARTGQTVNVVDAYRDSRFDMGIDSHWFRPNAMLCLPLFLKPDGTGEVIAVLQLVNKYGGPVFSQRDEEAFTSYVEHTGFVFRSCCAIEHLDTQRKRVAMVLSMMRPLALAEILGDQLLTLIGQRAQQLTHTHKCHVFVVDSRSRFLHGKLGLKKVDIPVGCGIPGIVAATGKTIECSPASRHPDYDPDVDHAIGGWAEESLICCPIIAMGEVVGVAVHILKAGNEPDMEAFRVYCDFAGTSLRNGRLHSLLESQKRKNDMLVDMLKQLSSSDLRNVDGIINTIMTGAQQLLEAERCTLFCVDLEHNQLYSKMALNIDKEIRFKMTEGIAGEVVRTKLPLNIGDPYADPRFNQEIDKRLNFKTRSILAFPVIRAGEVVAVAQLINKEGAGGKFTEEDEELMEYFAMFAGISLANARLMEFAMNSGEDAMALVNMMQGQEATAPIARPKSAIGGAQARYRQALGRSINEDEINYLMAYEPTDEEKVMVKSQEFDVHFYKEKEHQHKVIPLLVELLHDVGAMDELKLDKPTLFRFFVRVQMLYRQVPYHNWFHAVDVVQTMYLFIRSLNGTEVFDTLDKYILLITAVLHDVDHMGLNNSFHLKAETPMGILVNCAGSLSVLEIHHCNIAMQVLSDPETNAFHSLTEEQKSYAFKHMITTILATDMARHGEISKAFKELPCLAEDADRTNQEHKSQFMQMMIKGCDVSNIMKPFPVARIWAVAVTEEFYTQGDMEKEKGLDVLPMFDRQKADLAKGQIGFIDFLASHQFNAMADWHPGFEWTREGYKAVRAVWAQISADAEKEKKEQEEREKQEAK</sequence>
<feature type="binding site" evidence="5">
    <location>
        <position position="913"/>
    </location>
    <ligand>
        <name>AMP</name>
        <dbReference type="ChEBI" id="CHEBI:456215"/>
    </ligand>
</feature>
<accession>A0A7S1NG74</accession>
<keyword evidence="1" id="KW-0140">cGMP</keyword>
<feature type="domain" description="PDEase" evidence="9">
    <location>
        <begin position="1654"/>
        <end position="1982"/>
    </location>
</feature>
<dbReference type="SUPFAM" id="SSF109604">
    <property type="entry name" value="HD-domain/PDEase-like"/>
    <property type="match status" value="3"/>
</dbReference>
<feature type="binding site" evidence="5">
    <location>
        <position position="747"/>
    </location>
    <ligand>
        <name>AMP</name>
        <dbReference type="ChEBI" id="CHEBI:456215"/>
    </ligand>
</feature>
<evidence type="ECO:0000256" key="7">
    <source>
        <dbReference type="RuleBase" id="RU363067"/>
    </source>
</evidence>
<evidence type="ECO:0000256" key="2">
    <source>
        <dbReference type="ARBA" id="ARBA00022723"/>
    </source>
</evidence>
<comment type="cofactor">
    <cofactor evidence="7">
        <name>a divalent metal cation</name>
        <dbReference type="ChEBI" id="CHEBI:60240"/>
    </cofactor>
    <text evidence="7">Binds 2 divalent metal cations per subunit. Site 1 may preferentially bind zinc ions, while site 2 has a preference for magnesium and/or manganese ions.</text>
</comment>
<feature type="region of interest" description="Disordered" evidence="8">
    <location>
        <begin position="1174"/>
        <end position="1193"/>
    </location>
</feature>
<feature type="compositionally biased region" description="Basic and acidic residues" evidence="8">
    <location>
        <begin position="982"/>
        <end position="998"/>
    </location>
</feature>
<comment type="similarity">
    <text evidence="7">Belongs to the cyclic nucleotide phosphodiesterase family.</text>
</comment>
<dbReference type="GO" id="GO:0046872">
    <property type="term" value="F:metal ion binding"/>
    <property type="evidence" value="ECO:0007669"/>
    <property type="project" value="UniProtKB-KW"/>
</dbReference>
<feature type="binding site" evidence="6">
    <location>
        <position position="746"/>
    </location>
    <ligand>
        <name>Zn(2+)</name>
        <dbReference type="ChEBI" id="CHEBI:29105"/>
        <label>1</label>
    </ligand>
</feature>
<gene>
    <name evidence="10" type="ORF">EGYM00392_LOCUS28967</name>
</gene>
<name>A0A7S1NG74_9EUGL</name>
<feature type="region of interest" description="Disordered" evidence="8">
    <location>
        <begin position="1198"/>
        <end position="1223"/>
    </location>
</feature>
<dbReference type="CDD" id="cd00077">
    <property type="entry name" value="HDc"/>
    <property type="match status" value="3"/>
</dbReference>
<feature type="compositionally biased region" description="Low complexity" evidence="8">
    <location>
        <begin position="83"/>
        <end position="95"/>
    </location>
</feature>
<feature type="compositionally biased region" description="Basic and acidic residues" evidence="8">
    <location>
        <begin position="1986"/>
        <end position="2003"/>
    </location>
</feature>
<dbReference type="InterPro" id="IPR029016">
    <property type="entry name" value="GAF-like_dom_sf"/>
</dbReference>
<feature type="domain" description="PDEase" evidence="9">
    <location>
        <begin position="2576"/>
        <end position="2909"/>
    </location>
</feature>
<evidence type="ECO:0000259" key="9">
    <source>
        <dbReference type="PROSITE" id="PS51845"/>
    </source>
</evidence>
<feature type="binding site" evidence="6">
    <location>
        <position position="710"/>
    </location>
    <ligand>
        <name>Zn(2+)</name>
        <dbReference type="ChEBI" id="CHEBI:29105"/>
        <label>1</label>
    </ligand>
</feature>
<protein>
    <recommendedName>
        <fullName evidence="7">Phosphodiesterase</fullName>
        <ecNumber evidence="7">3.1.4.-</ecNumber>
    </recommendedName>
</protein>
<evidence type="ECO:0000256" key="4">
    <source>
        <dbReference type="PIRSR" id="PIRSR623088-1"/>
    </source>
</evidence>
<dbReference type="SMART" id="SM00065">
    <property type="entry name" value="GAF"/>
    <property type="match status" value="9"/>
</dbReference>
<feature type="binding site" evidence="5">
    <location>
        <begin position="706"/>
        <end position="710"/>
    </location>
    <ligand>
        <name>AMP</name>
        <dbReference type="ChEBI" id="CHEBI:456215"/>
    </ligand>
</feature>
<dbReference type="Gene3D" id="1.10.1300.10">
    <property type="entry name" value="3'5'-cyclic nucleotide phosphodiesterase, catalytic domain"/>
    <property type="match status" value="3"/>
</dbReference>
<dbReference type="SUPFAM" id="SSF55781">
    <property type="entry name" value="GAF domain-like"/>
    <property type="match status" value="9"/>
</dbReference>
<dbReference type="Pfam" id="PF01590">
    <property type="entry name" value="GAF"/>
    <property type="match status" value="7"/>
</dbReference>